<keyword evidence="2" id="KW-1185">Reference proteome</keyword>
<evidence type="ECO:0000313" key="2">
    <source>
        <dbReference type="Proteomes" id="UP000321635"/>
    </source>
</evidence>
<comment type="caution">
    <text evidence="1">The sequence shown here is derived from an EMBL/GenBank/DDBJ whole genome shotgun (WGS) entry which is preliminary data.</text>
</comment>
<protein>
    <submittedName>
        <fullName evidence="1">Uncharacterized protein</fullName>
    </submittedName>
</protein>
<sequence>MKIAENQYKISLYEKRMERFESYCNKVQEVASILDQPLATTALKDILHDCMRVFYSQFEKDSPIGIAIDACMTYNTMNLLYKRKCFSYQEREREISDINNIAKITKKKNNQ</sequence>
<evidence type="ECO:0000313" key="1">
    <source>
        <dbReference type="EMBL" id="GEN58716.1"/>
    </source>
</evidence>
<proteinExistence type="predicted"/>
<accession>A0A511X6Z5</accession>
<organism evidence="1 2">
    <name type="scientific">Acetobacter nitrogenifigens DSM 23921 = NBRC 105050</name>
    <dbReference type="NCBI Taxonomy" id="1120919"/>
    <lineage>
        <taxon>Bacteria</taxon>
        <taxon>Pseudomonadati</taxon>
        <taxon>Pseudomonadota</taxon>
        <taxon>Alphaproteobacteria</taxon>
        <taxon>Acetobacterales</taxon>
        <taxon>Acetobacteraceae</taxon>
        <taxon>Acetobacter</taxon>
    </lineage>
</organism>
<reference evidence="1 2" key="1">
    <citation type="submission" date="2019-07" db="EMBL/GenBank/DDBJ databases">
        <title>Whole genome shotgun sequence of Acetobacter nitrogenifigens NBRC 105050.</title>
        <authorList>
            <person name="Hosoyama A."/>
            <person name="Uohara A."/>
            <person name="Ohji S."/>
            <person name="Ichikawa N."/>
        </authorList>
    </citation>
    <scope>NUCLEOTIDE SEQUENCE [LARGE SCALE GENOMIC DNA]</scope>
    <source>
        <strain evidence="1 2">NBRC 105050</strain>
    </source>
</reference>
<dbReference type="AlphaFoldDB" id="A0A511X6Z5"/>
<dbReference type="EMBL" id="BJYF01000003">
    <property type="protein sequence ID" value="GEN58716.1"/>
    <property type="molecule type" value="Genomic_DNA"/>
</dbReference>
<name>A0A511X6Z5_9PROT</name>
<dbReference type="Proteomes" id="UP000321635">
    <property type="component" value="Unassembled WGS sequence"/>
</dbReference>
<gene>
    <name evidence="1" type="ORF">ANI02nite_06000</name>
</gene>
<dbReference type="STRING" id="1120919.GCA_000429165_00619"/>